<evidence type="ECO:0000313" key="3">
    <source>
        <dbReference type="Proteomes" id="UP001193081"/>
    </source>
</evidence>
<protein>
    <submittedName>
        <fullName evidence="2">Uncharacterized protein</fullName>
    </submittedName>
</protein>
<organism evidence="2 3">
    <name type="scientific">Candidatus Chloroploca mongolica</name>
    <dbReference type="NCBI Taxonomy" id="2528176"/>
    <lineage>
        <taxon>Bacteria</taxon>
        <taxon>Bacillati</taxon>
        <taxon>Chloroflexota</taxon>
        <taxon>Chloroflexia</taxon>
        <taxon>Chloroflexales</taxon>
        <taxon>Chloroflexineae</taxon>
        <taxon>Oscillochloridaceae</taxon>
        <taxon>Candidatus Chloroploca</taxon>
    </lineage>
</organism>
<keyword evidence="1" id="KW-1133">Transmembrane helix</keyword>
<comment type="caution">
    <text evidence="2">The sequence shown here is derived from an EMBL/GenBank/DDBJ whole genome shotgun (WGS) entry which is preliminary data.</text>
</comment>
<gene>
    <name evidence="2" type="ORF">EYB53_023395</name>
</gene>
<accession>A0ABS4DGW2</accession>
<dbReference type="RefSeq" id="WP_135481665.1">
    <property type="nucleotide sequence ID" value="NZ_SIJK02000084.1"/>
</dbReference>
<proteinExistence type="predicted"/>
<sequence length="98" mass="10488">MRVVVVSLVLLFVMRVAGASGYEQVTLAALPLFVPDQCVHTCQPFFEPEPTPNDGAHEPQPLGYGVVLALACLFGLSIVALTGGIAMKRRFDAMSPDE</sequence>
<evidence type="ECO:0000313" key="2">
    <source>
        <dbReference type="EMBL" id="MBP1468679.1"/>
    </source>
</evidence>
<keyword evidence="1" id="KW-0812">Transmembrane</keyword>
<feature type="transmembrane region" description="Helical" evidence="1">
    <location>
        <begin position="62"/>
        <end position="86"/>
    </location>
</feature>
<dbReference type="EMBL" id="SIJK02000084">
    <property type="protein sequence ID" value="MBP1468679.1"/>
    <property type="molecule type" value="Genomic_DNA"/>
</dbReference>
<name>A0ABS4DGW2_9CHLR</name>
<evidence type="ECO:0000256" key="1">
    <source>
        <dbReference type="SAM" id="Phobius"/>
    </source>
</evidence>
<dbReference type="Proteomes" id="UP001193081">
    <property type="component" value="Unassembled WGS sequence"/>
</dbReference>
<keyword evidence="1" id="KW-0472">Membrane</keyword>
<reference evidence="2 3" key="1">
    <citation type="submission" date="2021-03" db="EMBL/GenBank/DDBJ databases">
        <authorList>
            <person name="Grouzdev D.S."/>
        </authorList>
    </citation>
    <scope>NUCLEOTIDE SEQUENCE [LARGE SCALE GENOMIC DNA]</scope>
    <source>
        <strain evidence="2 3">M50-1</strain>
    </source>
</reference>
<keyword evidence="3" id="KW-1185">Reference proteome</keyword>